<dbReference type="EMBL" id="JBELQE010000129">
    <property type="protein sequence ID" value="MER2253165.1"/>
    <property type="molecule type" value="Genomic_DNA"/>
</dbReference>
<dbReference type="SUPFAM" id="SSF102114">
    <property type="entry name" value="Radical SAM enzymes"/>
    <property type="match status" value="1"/>
</dbReference>
<evidence type="ECO:0000259" key="5">
    <source>
        <dbReference type="PROSITE" id="PS51918"/>
    </source>
</evidence>
<evidence type="ECO:0000256" key="1">
    <source>
        <dbReference type="ARBA" id="ARBA00022723"/>
    </source>
</evidence>
<dbReference type="Gene3D" id="3.80.30.30">
    <property type="match status" value="1"/>
</dbReference>
<dbReference type="InterPro" id="IPR040086">
    <property type="entry name" value="MJ0683-like"/>
</dbReference>
<dbReference type="SMART" id="SM00729">
    <property type="entry name" value="Elp3"/>
    <property type="match status" value="1"/>
</dbReference>
<keyword evidence="1" id="KW-0479">Metal-binding</keyword>
<protein>
    <submittedName>
        <fullName evidence="6">PA0069 family radical SAM protein</fullName>
    </submittedName>
</protein>
<dbReference type="CDD" id="cd01335">
    <property type="entry name" value="Radical_SAM"/>
    <property type="match status" value="1"/>
</dbReference>
<sequence>MGFGVGDGRTPLQGKRDRIPRGSPRQDGGRVAPEARRGRGATINPDGRFEATRHEAFDDGWPEEAERARRTEVTPERARHIITRNASPDIPFDRSINPYRGCEHGCVYCFARPNHGYVGLSPGLDFETRLFSKPDAAVLLERELSAPGYRPRTIALGTATDPYQPIERGHGVTRAVLEVLARFRHPVGIVTKSNLILRDRDRLAEMAAQGLVKVAISVTTLDPDLARRMEPRAPHPRKRLEAIRLLSEAGVPVMVLTAPVIPSLNDHEIEAILEAARDAGAREAGYVLLRLPHELDDLVGDWFTEHYPGRKAHVFSLLSGARGGKVYDAAFGTRMIGQGPYADLIRRRFALAKRRLGFPEEPVRQTTALFRVPPRAGDQLALF</sequence>
<dbReference type="InterPro" id="IPR007197">
    <property type="entry name" value="rSAM"/>
</dbReference>
<gene>
    <name evidence="6" type="ORF">ABS772_24905</name>
</gene>
<dbReference type="NCBIfam" id="NF033668">
    <property type="entry name" value="rSAM_PA0069"/>
    <property type="match status" value="1"/>
</dbReference>
<reference evidence="6 7" key="1">
    <citation type="submission" date="2024-06" db="EMBL/GenBank/DDBJ databases">
        <authorList>
            <person name="Campbell A.G."/>
        </authorList>
    </citation>
    <scope>NUCLEOTIDE SEQUENCE [LARGE SCALE GENOMIC DNA]</scope>
    <source>
        <strain evidence="6 7">EM12</strain>
    </source>
</reference>
<proteinExistence type="predicted"/>
<feature type="domain" description="Radical SAM core" evidence="5">
    <location>
        <begin position="88"/>
        <end position="361"/>
    </location>
</feature>
<dbReference type="PROSITE" id="PS51918">
    <property type="entry name" value="RADICAL_SAM"/>
    <property type="match status" value="1"/>
</dbReference>
<accession>A0ABV1QUY7</accession>
<evidence type="ECO:0000256" key="4">
    <source>
        <dbReference type="SAM" id="MobiDB-lite"/>
    </source>
</evidence>
<comment type="caution">
    <text evidence="6">The sequence shown here is derived from an EMBL/GenBank/DDBJ whole genome shotgun (WGS) entry which is preliminary data.</text>
</comment>
<name>A0ABV1QUY7_9HYPH</name>
<evidence type="ECO:0000256" key="3">
    <source>
        <dbReference type="ARBA" id="ARBA00023014"/>
    </source>
</evidence>
<keyword evidence="3" id="KW-0411">Iron-sulfur</keyword>
<evidence type="ECO:0000313" key="7">
    <source>
        <dbReference type="Proteomes" id="UP001480955"/>
    </source>
</evidence>
<keyword evidence="7" id="KW-1185">Reference proteome</keyword>
<dbReference type="RefSeq" id="WP_350397377.1">
    <property type="nucleotide sequence ID" value="NZ_JBELQE010000129.1"/>
</dbReference>
<dbReference type="Pfam" id="PF04055">
    <property type="entry name" value="Radical_SAM"/>
    <property type="match status" value="1"/>
</dbReference>
<dbReference type="InterPro" id="IPR058240">
    <property type="entry name" value="rSAM_sf"/>
</dbReference>
<evidence type="ECO:0000256" key="2">
    <source>
        <dbReference type="ARBA" id="ARBA00023004"/>
    </source>
</evidence>
<organism evidence="6 7">
    <name type="scientific">Methylorubrum podarium</name>
    <dbReference type="NCBI Taxonomy" id="200476"/>
    <lineage>
        <taxon>Bacteria</taxon>
        <taxon>Pseudomonadati</taxon>
        <taxon>Pseudomonadota</taxon>
        <taxon>Alphaproteobacteria</taxon>
        <taxon>Hyphomicrobiales</taxon>
        <taxon>Methylobacteriaceae</taxon>
        <taxon>Methylorubrum</taxon>
    </lineage>
</organism>
<dbReference type="Proteomes" id="UP001480955">
    <property type="component" value="Unassembled WGS sequence"/>
</dbReference>
<dbReference type="PANTHER" id="PTHR43432:SF3">
    <property type="entry name" value="SLR0285 PROTEIN"/>
    <property type="match status" value="1"/>
</dbReference>
<dbReference type="PANTHER" id="PTHR43432">
    <property type="entry name" value="SLR0285 PROTEIN"/>
    <property type="match status" value="1"/>
</dbReference>
<feature type="region of interest" description="Disordered" evidence="4">
    <location>
        <begin position="1"/>
        <end position="54"/>
    </location>
</feature>
<dbReference type="SFLD" id="SFLDG01084">
    <property type="entry name" value="Uncharacterised_Radical_SAM_Su"/>
    <property type="match status" value="1"/>
</dbReference>
<dbReference type="InterPro" id="IPR006638">
    <property type="entry name" value="Elp3/MiaA/NifB-like_rSAM"/>
</dbReference>
<keyword evidence="2" id="KW-0408">Iron</keyword>
<dbReference type="SFLD" id="SFLDS00029">
    <property type="entry name" value="Radical_SAM"/>
    <property type="match status" value="1"/>
</dbReference>
<evidence type="ECO:0000313" key="6">
    <source>
        <dbReference type="EMBL" id="MER2253165.1"/>
    </source>
</evidence>